<name>A0A4U1JET0_9BACT</name>
<comment type="caution">
    <text evidence="2">The sequence shown here is derived from an EMBL/GenBank/DDBJ whole genome shotgun (WGS) entry which is preliminary data.</text>
</comment>
<dbReference type="SUPFAM" id="SSF53474">
    <property type="entry name" value="alpha/beta-Hydrolases"/>
    <property type="match status" value="1"/>
</dbReference>
<feature type="domain" description="DUF676" evidence="1">
    <location>
        <begin position="45"/>
        <end position="150"/>
    </location>
</feature>
<dbReference type="AlphaFoldDB" id="A0A4U1JET0"/>
<dbReference type="PANTHER" id="PTHR37946">
    <property type="entry name" value="SLL1969 PROTEIN"/>
    <property type="match status" value="1"/>
</dbReference>
<protein>
    <recommendedName>
        <fullName evidence="1">DUF676 domain-containing protein</fullName>
    </recommendedName>
</protein>
<evidence type="ECO:0000313" key="2">
    <source>
        <dbReference type="EMBL" id="TKD08356.1"/>
    </source>
</evidence>
<evidence type="ECO:0000259" key="1">
    <source>
        <dbReference type="Pfam" id="PF05057"/>
    </source>
</evidence>
<dbReference type="PANTHER" id="PTHR37946:SF1">
    <property type="entry name" value="SLL1969 PROTEIN"/>
    <property type="match status" value="1"/>
</dbReference>
<dbReference type="InterPro" id="IPR007751">
    <property type="entry name" value="DUF676_lipase-like"/>
</dbReference>
<dbReference type="InterPro" id="IPR029058">
    <property type="entry name" value="AB_hydrolase_fold"/>
</dbReference>
<reference evidence="2 3" key="1">
    <citation type="submission" date="2019-04" db="EMBL/GenBank/DDBJ databases">
        <authorList>
            <person name="Li Y."/>
            <person name="Wang J."/>
        </authorList>
    </citation>
    <scope>NUCLEOTIDE SEQUENCE [LARGE SCALE GENOMIC DNA]</scope>
    <source>
        <strain evidence="2 3">DSM 14668</strain>
    </source>
</reference>
<dbReference type="Pfam" id="PF05057">
    <property type="entry name" value="DUF676"/>
    <property type="match status" value="1"/>
</dbReference>
<proteinExistence type="predicted"/>
<evidence type="ECO:0000313" key="3">
    <source>
        <dbReference type="Proteomes" id="UP000309215"/>
    </source>
</evidence>
<keyword evidence="3" id="KW-1185">Reference proteome</keyword>
<dbReference type="EMBL" id="SSMQ01000014">
    <property type="protein sequence ID" value="TKD08356.1"/>
    <property type="molecule type" value="Genomic_DNA"/>
</dbReference>
<dbReference type="Proteomes" id="UP000309215">
    <property type="component" value="Unassembled WGS sequence"/>
</dbReference>
<dbReference type="RefSeq" id="WP_136929816.1">
    <property type="nucleotide sequence ID" value="NZ_SSMQ01000014.1"/>
</dbReference>
<organism evidence="2 3">
    <name type="scientific">Polyangium fumosum</name>
    <dbReference type="NCBI Taxonomy" id="889272"/>
    <lineage>
        <taxon>Bacteria</taxon>
        <taxon>Pseudomonadati</taxon>
        <taxon>Myxococcota</taxon>
        <taxon>Polyangia</taxon>
        <taxon>Polyangiales</taxon>
        <taxon>Polyangiaceae</taxon>
        <taxon>Polyangium</taxon>
    </lineage>
</organism>
<dbReference type="Gene3D" id="3.40.50.1820">
    <property type="entry name" value="alpha/beta hydrolase"/>
    <property type="match status" value="1"/>
</dbReference>
<sequence>MADRPSWTRALVNAGREALAFGRQAWLLRHDLEGAPASAEVRDGEDVVVLLHGLFATAGGLRPMRRAITRHKGVHAAAMTYPPGPGVEELAERLAALVSELPGAARLHLVGHSLGGVVARFYSQEAGDTRVVQTISMASPFAGVVGASALGFGAARDLAPDSAVLRKIRLAASATANVPHLSIIAAADAVLRSPVSHALPGGEVIVLEGQGHNTVLFDEEVARIVERRILTRRRKTC</sequence>
<accession>A0A4U1JET0</accession>
<dbReference type="OrthoDB" id="275181at2"/>
<gene>
    <name evidence="2" type="ORF">E8A74_15645</name>
</gene>